<comment type="caution">
    <text evidence="14">The sequence shown here is derived from an EMBL/GenBank/DDBJ whole genome shotgun (WGS) entry which is preliminary data.</text>
</comment>
<dbReference type="InterPro" id="IPR002110">
    <property type="entry name" value="Ankyrin_rpt"/>
</dbReference>
<keyword evidence="8 12" id="KW-1133">Transmembrane helix</keyword>
<evidence type="ECO:0000256" key="6">
    <source>
        <dbReference type="ARBA" id="ARBA00022737"/>
    </source>
</evidence>
<accession>A0AAD7UEY3</accession>
<dbReference type="InterPro" id="IPR002048">
    <property type="entry name" value="EF_hand_dom"/>
</dbReference>
<dbReference type="PANTHER" id="PTHR10582">
    <property type="entry name" value="TRANSIENT RECEPTOR POTENTIAL ION CHANNEL PROTEIN"/>
    <property type="match status" value="1"/>
</dbReference>
<evidence type="ECO:0000259" key="13">
    <source>
        <dbReference type="PROSITE" id="PS50222"/>
    </source>
</evidence>
<dbReference type="InterPro" id="IPR011992">
    <property type="entry name" value="EF-hand-dom_pair"/>
</dbReference>
<evidence type="ECO:0000256" key="11">
    <source>
        <dbReference type="ARBA" id="ARBA00023303"/>
    </source>
</evidence>
<dbReference type="InterPro" id="IPR005821">
    <property type="entry name" value="Ion_trans_dom"/>
</dbReference>
<organism evidence="14 15">
    <name type="scientific">Chrysophaeum taylorii</name>
    <dbReference type="NCBI Taxonomy" id="2483200"/>
    <lineage>
        <taxon>Eukaryota</taxon>
        <taxon>Sar</taxon>
        <taxon>Stramenopiles</taxon>
        <taxon>Ochrophyta</taxon>
        <taxon>Pelagophyceae</taxon>
        <taxon>Pelagomonadales</taxon>
        <taxon>Pelagomonadaceae</taxon>
        <taxon>Chrysophaeum</taxon>
    </lineage>
</organism>
<comment type="subcellular location">
    <subcellularLocation>
        <location evidence="1">Cell membrane</location>
        <topology evidence="1">Multi-pass membrane protein</topology>
    </subcellularLocation>
</comment>
<dbReference type="CDD" id="cd00051">
    <property type="entry name" value="EFh"/>
    <property type="match status" value="1"/>
</dbReference>
<dbReference type="Pfam" id="PF00520">
    <property type="entry name" value="Ion_trans"/>
    <property type="match status" value="1"/>
</dbReference>
<sequence>MWRWFVLCGVARAARMSGLRAVGQRVSRLVEDATPASGVLLQNGESEKVWWPRRVAMELVLRRGSRIFEDLDADGDGLLTAAQARIGLARWGGIFEADERALEALAREAQRVDKQRFLEIGAREARERRSLRRAVRVLARSVGSADWRKVFDSLDARPRDGYLTAAEISVALSRLGVESGEDVGALVAEYDETGDGRLSFVEFSRLACDALNRRLDLESARAKVATRRSRPVDAVTAELANREARRAVEAGETDLEVVERKIEACLEKKINDPRGVLEMQDLLYSRFKARYGPVDDALSARRLRLLKALREGDLGSIRALTDMSWDFAYPPARFDRETEGWCRTPLCLLVRPDEGNLAPFLPGVSTRARLELLEDVLASGCADPNFPRTYWSSPCVHACFEGDVDALALLFAYGANLTQRVEWLCQGEPGFTLAHAAAFNGNLDILRFLEGKVPRRLFAALDAERSNPLQTLLESSCDLETAFFLLDECGCDGFSRNTKTRSALSMAVERLPTLAAALLEKKSRFEYRWWGNDLFYFSYDGIVLPLEDGAAMAVRSLDGGDLVAIEDLVVRHDRKELLETPVMRDLLERKWRCFGSQVYSRRILALVAMLVAVFVAPNVDDPFLFAASLAALAASWTYFARVEATEIIRAASKEVSTLRAIKDHFSSLWNCLDAVNLLLAPAAVASSLLEDDALLASAAPLVGLLQITLALRALQYASMYRDFGPLLVTLLGMLGDFFRFSLIFAVVIGGFCNAFYTLVHFGGQGGGQIADDFSYASILQEMVLWLCGQVSFDKFTSLDGPRLAGAHLLFWSYLVSSYFILLNLLIAIFNSTYEGVVANSNSEWLLVRLQAMLEFEAPDFDGVDLYFRQLQDLSDSRSIGTTTSSS</sequence>
<evidence type="ECO:0000256" key="8">
    <source>
        <dbReference type="ARBA" id="ARBA00022989"/>
    </source>
</evidence>
<keyword evidence="4" id="KW-0109">Calcium transport</keyword>
<evidence type="ECO:0000256" key="5">
    <source>
        <dbReference type="ARBA" id="ARBA00022692"/>
    </source>
</evidence>
<keyword evidence="3" id="KW-1003">Cell membrane</keyword>
<evidence type="ECO:0000256" key="10">
    <source>
        <dbReference type="ARBA" id="ARBA00023136"/>
    </source>
</evidence>
<dbReference type="PROSITE" id="PS50222">
    <property type="entry name" value="EF_HAND_2"/>
    <property type="match status" value="1"/>
</dbReference>
<keyword evidence="7" id="KW-0106">Calcium</keyword>
<proteinExistence type="predicted"/>
<dbReference type="Proteomes" id="UP001230188">
    <property type="component" value="Unassembled WGS sequence"/>
</dbReference>
<evidence type="ECO:0000313" key="15">
    <source>
        <dbReference type="Proteomes" id="UP001230188"/>
    </source>
</evidence>
<dbReference type="AlphaFoldDB" id="A0AAD7UEY3"/>
<evidence type="ECO:0000256" key="9">
    <source>
        <dbReference type="ARBA" id="ARBA00023065"/>
    </source>
</evidence>
<dbReference type="GO" id="GO:0005509">
    <property type="term" value="F:calcium ion binding"/>
    <property type="evidence" value="ECO:0007669"/>
    <property type="project" value="InterPro"/>
</dbReference>
<dbReference type="InterPro" id="IPR024862">
    <property type="entry name" value="TRPV"/>
</dbReference>
<evidence type="ECO:0000256" key="3">
    <source>
        <dbReference type="ARBA" id="ARBA00022475"/>
    </source>
</evidence>
<evidence type="ECO:0000256" key="7">
    <source>
        <dbReference type="ARBA" id="ARBA00022837"/>
    </source>
</evidence>
<gene>
    <name evidence="14" type="ORF">CTAYLR_010031</name>
</gene>
<feature type="domain" description="EF-hand" evidence="13">
    <location>
        <begin position="178"/>
        <end position="213"/>
    </location>
</feature>
<keyword evidence="10 12" id="KW-0472">Membrane</keyword>
<dbReference type="PANTHER" id="PTHR10582:SF2">
    <property type="entry name" value="INACTIVE"/>
    <property type="match status" value="1"/>
</dbReference>
<reference evidence="14" key="1">
    <citation type="submission" date="2023-01" db="EMBL/GenBank/DDBJ databases">
        <title>Metagenome sequencing of chrysophaentin producing Chrysophaeum taylorii.</title>
        <authorList>
            <person name="Davison J."/>
            <person name="Bewley C."/>
        </authorList>
    </citation>
    <scope>NUCLEOTIDE SEQUENCE</scope>
    <source>
        <strain evidence="14">NIES-1699</strain>
    </source>
</reference>
<dbReference type="SUPFAM" id="SSF47473">
    <property type="entry name" value="EF-hand"/>
    <property type="match status" value="1"/>
</dbReference>
<dbReference type="GO" id="GO:0098703">
    <property type="term" value="P:calcium ion import across plasma membrane"/>
    <property type="evidence" value="ECO:0007669"/>
    <property type="project" value="TreeGrafter"/>
</dbReference>
<dbReference type="Pfam" id="PF13637">
    <property type="entry name" value="Ank_4"/>
    <property type="match status" value="1"/>
</dbReference>
<evidence type="ECO:0000256" key="4">
    <source>
        <dbReference type="ARBA" id="ARBA00022568"/>
    </source>
</evidence>
<evidence type="ECO:0000313" key="14">
    <source>
        <dbReference type="EMBL" id="KAJ8603668.1"/>
    </source>
</evidence>
<keyword evidence="5 12" id="KW-0812">Transmembrane</keyword>
<dbReference type="InterPro" id="IPR036770">
    <property type="entry name" value="Ankyrin_rpt-contain_sf"/>
</dbReference>
<dbReference type="SUPFAM" id="SSF48403">
    <property type="entry name" value="Ankyrin repeat"/>
    <property type="match status" value="1"/>
</dbReference>
<keyword evidence="11" id="KW-0407">Ion channel</keyword>
<dbReference type="Gene3D" id="1.10.238.10">
    <property type="entry name" value="EF-hand"/>
    <property type="match status" value="1"/>
</dbReference>
<dbReference type="Gene3D" id="1.25.40.20">
    <property type="entry name" value="Ankyrin repeat-containing domain"/>
    <property type="match status" value="1"/>
</dbReference>
<name>A0AAD7UEY3_9STRA</name>
<feature type="transmembrane region" description="Helical" evidence="12">
    <location>
        <begin position="726"/>
        <end position="756"/>
    </location>
</feature>
<feature type="transmembrane region" description="Helical" evidence="12">
    <location>
        <begin position="808"/>
        <end position="829"/>
    </location>
</feature>
<dbReference type="GO" id="GO:0005886">
    <property type="term" value="C:plasma membrane"/>
    <property type="evidence" value="ECO:0007669"/>
    <property type="project" value="UniProtKB-SubCell"/>
</dbReference>
<evidence type="ECO:0000256" key="12">
    <source>
        <dbReference type="SAM" id="Phobius"/>
    </source>
</evidence>
<keyword evidence="9" id="KW-0406">Ion transport</keyword>
<keyword evidence="2" id="KW-0813">Transport</keyword>
<keyword evidence="6" id="KW-0677">Repeat</keyword>
<dbReference type="GO" id="GO:0005216">
    <property type="term" value="F:monoatomic ion channel activity"/>
    <property type="evidence" value="ECO:0007669"/>
    <property type="project" value="InterPro"/>
</dbReference>
<protein>
    <recommendedName>
        <fullName evidence="13">EF-hand domain-containing protein</fullName>
    </recommendedName>
</protein>
<evidence type="ECO:0000256" key="1">
    <source>
        <dbReference type="ARBA" id="ARBA00004651"/>
    </source>
</evidence>
<evidence type="ECO:0000256" key="2">
    <source>
        <dbReference type="ARBA" id="ARBA00022448"/>
    </source>
</evidence>
<dbReference type="EMBL" id="JAQMWT010000345">
    <property type="protein sequence ID" value="KAJ8603668.1"/>
    <property type="molecule type" value="Genomic_DNA"/>
</dbReference>
<keyword evidence="15" id="KW-1185">Reference proteome</keyword>